<feature type="compositionally biased region" description="Low complexity" evidence="1">
    <location>
        <begin position="201"/>
        <end position="219"/>
    </location>
</feature>
<dbReference type="EMBL" id="JARVCO010000010">
    <property type="protein sequence ID" value="MDZ8118558.1"/>
    <property type="molecule type" value="Genomic_DNA"/>
</dbReference>
<sequence length="295" mass="31950">MSLKYTRFLIPGLGVLCIAGAVAVVISARAPMETGFSMDGETPYDVRVPENFDPGNDLPTMEEVVEKHLFVKERKATGQNTFPDLLVKGVYVGEESSAVFSLKYRPEANLRVWKGDVDSVISRITDSRDSRKPIVDFLSEWDIKEITFEGVTVEHIITGEVETYRVDYTPAKHVKDNAEAGYGQGMLAVIEQGGSKTAKTSNRSAQNSRQASNSQRAQAFQQMRSMVESMSPDQRARLAERISSGFQPGGQQSNRNSSNSGGSRNSGSSSRNSGSSSQNSGSSSRSSSGGGGRSR</sequence>
<evidence type="ECO:0000256" key="1">
    <source>
        <dbReference type="SAM" id="MobiDB-lite"/>
    </source>
</evidence>
<dbReference type="Proteomes" id="UP001290861">
    <property type="component" value="Unassembled WGS sequence"/>
</dbReference>
<evidence type="ECO:0000313" key="3">
    <source>
        <dbReference type="Proteomes" id="UP001290861"/>
    </source>
</evidence>
<gene>
    <name evidence="2" type="ORF">P9H32_07945</name>
</gene>
<organism evidence="2 3">
    <name type="scientific">Pontiella agarivorans</name>
    <dbReference type="NCBI Taxonomy" id="3038953"/>
    <lineage>
        <taxon>Bacteria</taxon>
        <taxon>Pseudomonadati</taxon>
        <taxon>Kiritimatiellota</taxon>
        <taxon>Kiritimatiellia</taxon>
        <taxon>Kiritimatiellales</taxon>
        <taxon>Pontiellaceae</taxon>
        <taxon>Pontiella</taxon>
    </lineage>
</organism>
<protein>
    <submittedName>
        <fullName evidence="2">Uncharacterized protein</fullName>
    </submittedName>
</protein>
<accession>A0ABU5MWP7</accession>
<evidence type="ECO:0000313" key="2">
    <source>
        <dbReference type="EMBL" id="MDZ8118558.1"/>
    </source>
</evidence>
<name>A0ABU5MWP7_9BACT</name>
<keyword evidence="3" id="KW-1185">Reference proteome</keyword>
<proteinExistence type="predicted"/>
<feature type="region of interest" description="Disordered" evidence="1">
    <location>
        <begin position="193"/>
        <end position="295"/>
    </location>
</feature>
<feature type="compositionally biased region" description="Low complexity" evidence="1">
    <location>
        <begin position="249"/>
        <end position="287"/>
    </location>
</feature>
<reference evidence="2 3" key="1">
    <citation type="journal article" date="2024" name="Appl. Environ. Microbiol.">
        <title>Pontiella agarivorans sp. nov., a novel marine anaerobic bacterium capable of degrading macroalgal polysaccharides and fixing nitrogen.</title>
        <authorList>
            <person name="Liu N."/>
            <person name="Kivenson V."/>
            <person name="Peng X."/>
            <person name="Cui Z."/>
            <person name="Lankiewicz T.S."/>
            <person name="Gosselin K.M."/>
            <person name="English C.J."/>
            <person name="Blair E.M."/>
            <person name="O'Malley M.A."/>
            <person name="Valentine D.L."/>
        </authorList>
    </citation>
    <scope>NUCLEOTIDE SEQUENCE [LARGE SCALE GENOMIC DNA]</scope>
    <source>
        <strain evidence="2 3">NLcol2</strain>
    </source>
</reference>
<comment type="caution">
    <text evidence="2">The sequence shown here is derived from an EMBL/GenBank/DDBJ whole genome shotgun (WGS) entry which is preliminary data.</text>
</comment>
<dbReference type="RefSeq" id="WP_322608357.1">
    <property type="nucleotide sequence ID" value="NZ_JARVCO010000010.1"/>
</dbReference>